<proteinExistence type="predicted"/>
<sequence length="180" mass="19924">MPSYSTMHRVQRTTSSDVCSSSSRRQCQTVRSQPDGAEAKMTLRRSQRRNDRCRTQRTPSLRSVPAERAGLPLPTRISACAKLMAAAGATAENEPAGTSQAVLSKTCTLRRAREVSAPCKMMADPRRLSTSASRALLRAFFQHPHCFASDQVCDRRRGEKWSCEGSGNLPNSLRHSIVHH</sequence>
<evidence type="ECO:0000256" key="1">
    <source>
        <dbReference type="SAM" id="MobiDB-lite"/>
    </source>
</evidence>
<dbReference type="EMBL" id="KV427656">
    <property type="protein sequence ID" value="KZT02102.1"/>
    <property type="molecule type" value="Genomic_DNA"/>
</dbReference>
<name>A0A165C2W0_9APHY</name>
<accession>A0A165C2W0</accession>
<organism evidence="2 3">
    <name type="scientific">Laetiporus sulphureus 93-53</name>
    <dbReference type="NCBI Taxonomy" id="1314785"/>
    <lineage>
        <taxon>Eukaryota</taxon>
        <taxon>Fungi</taxon>
        <taxon>Dikarya</taxon>
        <taxon>Basidiomycota</taxon>
        <taxon>Agaricomycotina</taxon>
        <taxon>Agaricomycetes</taxon>
        <taxon>Polyporales</taxon>
        <taxon>Laetiporus</taxon>
    </lineage>
</organism>
<dbReference type="AlphaFoldDB" id="A0A165C2W0"/>
<dbReference type="Proteomes" id="UP000076871">
    <property type="component" value="Unassembled WGS sequence"/>
</dbReference>
<keyword evidence="3" id="KW-1185">Reference proteome</keyword>
<feature type="region of interest" description="Disordered" evidence="1">
    <location>
        <begin position="1"/>
        <end position="63"/>
    </location>
</feature>
<reference evidence="2 3" key="1">
    <citation type="journal article" date="2016" name="Mol. Biol. Evol.">
        <title>Comparative Genomics of Early-Diverging Mushroom-Forming Fungi Provides Insights into the Origins of Lignocellulose Decay Capabilities.</title>
        <authorList>
            <person name="Nagy L.G."/>
            <person name="Riley R."/>
            <person name="Tritt A."/>
            <person name="Adam C."/>
            <person name="Daum C."/>
            <person name="Floudas D."/>
            <person name="Sun H."/>
            <person name="Yadav J.S."/>
            <person name="Pangilinan J."/>
            <person name="Larsson K.H."/>
            <person name="Matsuura K."/>
            <person name="Barry K."/>
            <person name="Labutti K."/>
            <person name="Kuo R."/>
            <person name="Ohm R.A."/>
            <person name="Bhattacharya S.S."/>
            <person name="Shirouzu T."/>
            <person name="Yoshinaga Y."/>
            <person name="Martin F.M."/>
            <person name="Grigoriev I.V."/>
            <person name="Hibbett D.S."/>
        </authorList>
    </citation>
    <scope>NUCLEOTIDE SEQUENCE [LARGE SCALE GENOMIC DNA]</scope>
    <source>
        <strain evidence="2 3">93-53</strain>
    </source>
</reference>
<dbReference type="GeneID" id="63819502"/>
<evidence type="ECO:0000313" key="3">
    <source>
        <dbReference type="Proteomes" id="UP000076871"/>
    </source>
</evidence>
<feature type="compositionally biased region" description="Low complexity" evidence="1">
    <location>
        <begin position="12"/>
        <end position="33"/>
    </location>
</feature>
<protein>
    <submittedName>
        <fullName evidence="2">Uncharacterized protein</fullName>
    </submittedName>
</protein>
<dbReference type="InParanoid" id="A0A165C2W0"/>
<dbReference type="RefSeq" id="XP_040759842.1">
    <property type="nucleotide sequence ID" value="XM_040902471.1"/>
</dbReference>
<evidence type="ECO:0000313" key="2">
    <source>
        <dbReference type="EMBL" id="KZT02102.1"/>
    </source>
</evidence>
<gene>
    <name evidence="2" type="ORF">LAESUDRAFT_441702</name>
</gene>